<dbReference type="InterPro" id="IPR036097">
    <property type="entry name" value="HisK_dim/P_sf"/>
</dbReference>
<dbReference type="GO" id="GO:0000155">
    <property type="term" value="F:phosphorelay sensor kinase activity"/>
    <property type="evidence" value="ECO:0007669"/>
    <property type="project" value="InterPro"/>
</dbReference>
<dbReference type="Gene3D" id="1.10.287.130">
    <property type="match status" value="1"/>
</dbReference>
<dbReference type="PANTHER" id="PTHR45436">
    <property type="entry name" value="SENSOR HISTIDINE KINASE YKOH"/>
    <property type="match status" value="1"/>
</dbReference>
<evidence type="ECO:0000256" key="6">
    <source>
        <dbReference type="ARBA" id="ARBA00022692"/>
    </source>
</evidence>
<protein>
    <recommendedName>
        <fullName evidence="3">histidine kinase</fullName>
        <ecNumber evidence="3">2.7.13.3</ecNumber>
    </recommendedName>
</protein>
<accession>A0A239KYF9</accession>
<evidence type="ECO:0000259" key="12">
    <source>
        <dbReference type="PROSITE" id="PS50109"/>
    </source>
</evidence>
<evidence type="ECO:0000256" key="2">
    <source>
        <dbReference type="ARBA" id="ARBA00004236"/>
    </source>
</evidence>
<dbReference type="Pfam" id="PF00672">
    <property type="entry name" value="HAMP"/>
    <property type="match status" value="1"/>
</dbReference>
<dbReference type="CDD" id="cd00075">
    <property type="entry name" value="HATPase"/>
    <property type="match status" value="1"/>
</dbReference>
<dbReference type="Pfam" id="PF02518">
    <property type="entry name" value="HATPase_c"/>
    <property type="match status" value="1"/>
</dbReference>
<dbReference type="SMART" id="SM00388">
    <property type="entry name" value="HisKA"/>
    <property type="match status" value="1"/>
</dbReference>
<dbReference type="GO" id="GO:0005886">
    <property type="term" value="C:plasma membrane"/>
    <property type="evidence" value="ECO:0007669"/>
    <property type="project" value="UniProtKB-SubCell"/>
</dbReference>
<dbReference type="EMBL" id="FZOF01000017">
    <property type="protein sequence ID" value="SNT22539.1"/>
    <property type="molecule type" value="Genomic_DNA"/>
</dbReference>
<evidence type="ECO:0000256" key="5">
    <source>
        <dbReference type="ARBA" id="ARBA00022679"/>
    </source>
</evidence>
<evidence type="ECO:0000256" key="3">
    <source>
        <dbReference type="ARBA" id="ARBA00012438"/>
    </source>
</evidence>
<dbReference type="RefSeq" id="WP_089226647.1">
    <property type="nucleotide sequence ID" value="NZ_FZOF01000017.1"/>
</dbReference>
<gene>
    <name evidence="14" type="ORF">SAMN05216252_11791</name>
</gene>
<evidence type="ECO:0000256" key="9">
    <source>
        <dbReference type="ARBA" id="ARBA00023012"/>
    </source>
</evidence>
<feature type="domain" description="HAMP" evidence="13">
    <location>
        <begin position="180"/>
        <end position="234"/>
    </location>
</feature>
<dbReference type="InterPro" id="IPR036890">
    <property type="entry name" value="HATPase_C_sf"/>
</dbReference>
<dbReference type="InterPro" id="IPR050428">
    <property type="entry name" value="TCS_sensor_his_kinase"/>
</dbReference>
<keyword evidence="6" id="KW-0812">Transmembrane</keyword>
<evidence type="ECO:0000313" key="14">
    <source>
        <dbReference type="EMBL" id="SNT22539.1"/>
    </source>
</evidence>
<sequence length="444" mass="47079">MRSVRARTALSATAVVGVALVLAGLGLVLALRANLTGQAGLRAEVAAREVAAQIAAGTPYDRLDLPDGDEYPVRVTDGGGTLLAVGEEVQRITGAPVPDPDDDGDTEAEYGTGTATVDGRQESYRFAALSGERDGERYTVTAGASLTAEQDAVRTAVVFLSAGLPVMLAVVWTVTWLGARNALRPVEAIRAEMEAITSSTDLSRRVPVPPARDEVARLARATNETLTALQAAVERQRRFVADASHELRSPIAALRTELEVAAAHPALLDLDSAVDDVTRLQALASDLLLLARFDAGEETPMEPVALDELAREKVALRPGAVPVTVEATETVTVRGDRQGLERVLDNLLDNARRHATGSVAVRVTRDARWAVLEVTDDGPGIPEADRERVFDRFIRLDESRTRDAGGAGLGLAIVRDIVHRHGGYADAGSAPQGGALLRVRLLST</sequence>
<evidence type="ECO:0000256" key="7">
    <source>
        <dbReference type="ARBA" id="ARBA00022777"/>
    </source>
</evidence>
<keyword evidence="15" id="KW-1185">Reference proteome</keyword>
<feature type="compositionally biased region" description="Acidic residues" evidence="11">
    <location>
        <begin position="99"/>
        <end position="108"/>
    </location>
</feature>
<comment type="catalytic activity">
    <reaction evidence="1">
        <text>ATP + protein L-histidine = ADP + protein N-phospho-L-histidine.</text>
        <dbReference type="EC" id="2.7.13.3"/>
    </reaction>
</comment>
<keyword evidence="7 14" id="KW-0418">Kinase</keyword>
<comment type="subcellular location">
    <subcellularLocation>
        <location evidence="2">Cell membrane</location>
    </subcellularLocation>
</comment>
<organism evidence="14 15">
    <name type="scientific">Actinacidiphila glaucinigra</name>
    <dbReference type="NCBI Taxonomy" id="235986"/>
    <lineage>
        <taxon>Bacteria</taxon>
        <taxon>Bacillati</taxon>
        <taxon>Actinomycetota</taxon>
        <taxon>Actinomycetes</taxon>
        <taxon>Kitasatosporales</taxon>
        <taxon>Streptomycetaceae</taxon>
        <taxon>Actinacidiphila</taxon>
    </lineage>
</organism>
<dbReference type="CDD" id="cd00082">
    <property type="entry name" value="HisKA"/>
    <property type="match status" value="1"/>
</dbReference>
<dbReference type="PROSITE" id="PS50109">
    <property type="entry name" value="HIS_KIN"/>
    <property type="match status" value="1"/>
</dbReference>
<dbReference type="SUPFAM" id="SSF47384">
    <property type="entry name" value="Homodimeric domain of signal transducing histidine kinase"/>
    <property type="match status" value="1"/>
</dbReference>
<dbReference type="PANTHER" id="PTHR45436:SF5">
    <property type="entry name" value="SENSOR HISTIDINE KINASE TRCS"/>
    <property type="match status" value="1"/>
</dbReference>
<dbReference type="SUPFAM" id="SSF55874">
    <property type="entry name" value="ATPase domain of HSP90 chaperone/DNA topoisomerase II/histidine kinase"/>
    <property type="match status" value="1"/>
</dbReference>
<dbReference type="CDD" id="cd06225">
    <property type="entry name" value="HAMP"/>
    <property type="match status" value="1"/>
</dbReference>
<dbReference type="InterPro" id="IPR004358">
    <property type="entry name" value="Sig_transdc_His_kin-like_C"/>
</dbReference>
<dbReference type="EC" id="2.7.13.3" evidence="3"/>
<dbReference type="Gene3D" id="6.10.340.10">
    <property type="match status" value="1"/>
</dbReference>
<dbReference type="SMART" id="SM00387">
    <property type="entry name" value="HATPase_c"/>
    <property type="match status" value="1"/>
</dbReference>
<feature type="region of interest" description="Disordered" evidence="11">
    <location>
        <begin position="93"/>
        <end position="113"/>
    </location>
</feature>
<dbReference type="SMART" id="SM00304">
    <property type="entry name" value="HAMP"/>
    <property type="match status" value="1"/>
</dbReference>
<dbReference type="InterPro" id="IPR005467">
    <property type="entry name" value="His_kinase_dom"/>
</dbReference>
<evidence type="ECO:0000259" key="13">
    <source>
        <dbReference type="PROSITE" id="PS50885"/>
    </source>
</evidence>
<evidence type="ECO:0000256" key="1">
    <source>
        <dbReference type="ARBA" id="ARBA00000085"/>
    </source>
</evidence>
<dbReference type="Gene3D" id="3.30.565.10">
    <property type="entry name" value="Histidine kinase-like ATPase, C-terminal domain"/>
    <property type="match status" value="1"/>
</dbReference>
<keyword evidence="9" id="KW-0902">Two-component regulatory system</keyword>
<dbReference type="InterPro" id="IPR003660">
    <property type="entry name" value="HAMP_dom"/>
</dbReference>
<evidence type="ECO:0000256" key="4">
    <source>
        <dbReference type="ARBA" id="ARBA00022553"/>
    </source>
</evidence>
<dbReference type="Proteomes" id="UP000198280">
    <property type="component" value="Unassembled WGS sequence"/>
</dbReference>
<name>A0A239KYF9_9ACTN</name>
<dbReference type="InterPro" id="IPR003594">
    <property type="entry name" value="HATPase_dom"/>
</dbReference>
<evidence type="ECO:0000256" key="11">
    <source>
        <dbReference type="SAM" id="MobiDB-lite"/>
    </source>
</evidence>
<dbReference type="InterPro" id="IPR003661">
    <property type="entry name" value="HisK_dim/P_dom"/>
</dbReference>
<feature type="domain" description="Histidine kinase" evidence="12">
    <location>
        <begin position="242"/>
        <end position="444"/>
    </location>
</feature>
<dbReference type="AlphaFoldDB" id="A0A239KYF9"/>
<proteinExistence type="predicted"/>
<evidence type="ECO:0000313" key="15">
    <source>
        <dbReference type="Proteomes" id="UP000198280"/>
    </source>
</evidence>
<keyword evidence="10" id="KW-0472">Membrane</keyword>
<evidence type="ECO:0000256" key="10">
    <source>
        <dbReference type="ARBA" id="ARBA00023136"/>
    </source>
</evidence>
<evidence type="ECO:0000256" key="8">
    <source>
        <dbReference type="ARBA" id="ARBA00022989"/>
    </source>
</evidence>
<keyword evidence="4" id="KW-0597">Phosphoprotein</keyword>
<reference evidence="14 15" key="1">
    <citation type="submission" date="2017-06" db="EMBL/GenBank/DDBJ databases">
        <authorList>
            <person name="Kim H.J."/>
            <person name="Triplett B.A."/>
        </authorList>
    </citation>
    <scope>NUCLEOTIDE SEQUENCE [LARGE SCALE GENOMIC DNA]</scope>
    <source>
        <strain evidence="14 15">CGMCC 4.1858</strain>
    </source>
</reference>
<dbReference type="OrthoDB" id="9786919at2"/>
<dbReference type="PROSITE" id="PS50885">
    <property type="entry name" value="HAMP"/>
    <property type="match status" value="1"/>
</dbReference>
<dbReference type="Pfam" id="PF00512">
    <property type="entry name" value="HisKA"/>
    <property type="match status" value="1"/>
</dbReference>
<dbReference type="PRINTS" id="PR00344">
    <property type="entry name" value="BCTRLSENSOR"/>
</dbReference>
<keyword evidence="8" id="KW-1133">Transmembrane helix</keyword>
<keyword evidence="5" id="KW-0808">Transferase</keyword>
<dbReference type="FunFam" id="1.10.287.130:FF:000009">
    <property type="entry name" value="Two-component sensor histidine kinase"/>
    <property type="match status" value="1"/>
</dbReference>